<evidence type="ECO:0000313" key="3">
    <source>
        <dbReference type="Proteomes" id="UP000664417"/>
    </source>
</evidence>
<comment type="caution">
    <text evidence="2">The sequence shown here is derived from an EMBL/GenBank/DDBJ whole genome shotgun (WGS) entry which is preliminary data.</text>
</comment>
<keyword evidence="1" id="KW-0472">Membrane</keyword>
<dbReference type="EMBL" id="JAFREP010000001">
    <property type="protein sequence ID" value="MBO1317182.1"/>
    <property type="molecule type" value="Genomic_DNA"/>
</dbReference>
<proteinExistence type="predicted"/>
<organism evidence="2 3">
    <name type="scientific">Acanthopleuribacter pedis</name>
    <dbReference type="NCBI Taxonomy" id="442870"/>
    <lineage>
        <taxon>Bacteria</taxon>
        <taxon>Pseudomonadati</taxon>
        <taxon>Acidobacteriota</taxon>
        <taxon>Holophagae</taxon>
        <taxon>Acanthopleuribacterales</taxon>
        <taxon>Acanthopleuribacteraceae</taxon>
        <taxon>Acanthopleuribacter</taxon>
    </lineage>
</organism>
<evidence type="ECO:0000256" key="1">
    <source>
        <dbReference type="SAM" id="Phobius"/>
    </source>
</evidence>
<keyword evidence="3" id="KW-1185">Reference proteome</keyword>
<dbReference type="AlphaFoldDB" id="A0A8J7PYV3"/>
<evidence type="ECO:0000313" key="2">
    <source>
        <dbReference type="EMBL" id="MBO1317182.1"/>
    </source>
</evidence>
<dbReference type="RefSeq" id="WP_207856414.1">
    <property type="nucleotide sequence ID" value="NZ_JAFREP010000001.1"/>
</dbReference>
<protein>
    <submittedName>
        <fullName evidence="2">Uncharacterized protein</fullName>
    </submittedName>
</protein>
<reference evidence="2" key="1">
    <citation type="submission" date="2021-03" db="EMBL/GenBank/DDBJ databases">
        <authorList>
            <person name="Wang G."/>
        </authorList>
    </citation>
    <scope>NUCLEOTIDE SEQUENCE</scope>
    <source>
        <strain evidence="2">KCTC 12899</strain>
    </source>
</reference>
<keyword evidence="1" id="KW-1133">Transmembrane helix</keyword>
<sequence>MTMTMVFLLSLPLAFQEAEEEKDDTRFLPVTEGNVIEVGPFLLTVPTGILMAYSENAQYMYRLLHVENIPNCEAVMFSMSGTWTYGISVQWFPSNNVLLEPIVDAPTFERLWNQRDVVSGKSDGVPRTVIYPFTVNLEEHSAFFGYKAEPKDEHSDIVARKVYVSDQGALIMTLRSNVLEHDAFEEEILRVFHEAVSPPGLPEQEVTLDSRSYLTLFGVPLKQSTDQSAAEENAETAAEEGPNLMMSGVVIVLALGVLGFAVFLSRKS</sequence>
<keyword evidence="1" id="KW-0812">Transmembrane</keyword>
<gene>
    <name evidence="2" type="ORF">J3U88_01835</name>
</gene>
<accession>A0A8J7PYV3</accession>
<dbReference type="Proteomes" id="UP000664417">
    <property type="component" value="Unassembled WGS sequence"/>
</dbReference>
<feature type="transmembrane region" description="Helical" evidence="1">
    <location>
        <begin position="244"/>
        <end position="264"/>
    </location>
</feature>
<name>A0A8J7PYV3_9BACT</name>